<evidence type="ECO:0000313" key="2">
    <source>
        <dbReference type="Proteomes" id="UP000295777"/>
    </source>
</evidence>
<keyword evidence="2" id="KW-1185">Reference proteome</keyword>
<dbReference type="AlphaFoldDB" id="A0A4R1GEL7"/>
<proteinExistence type="predicted"/>
<accession>A0A4R1GEL7</accession>
<dbReference type="EMBL" id="SMFV01000001">
    <property type="protein sequence ID" value="TCK06418.1"/>
    <property type="molecule type" value="Genomic_DNA"/>
</dbReference>
<name>A0A4R1GEL7_9BACT</name>
<dbReference type="RefSeq" id="WP_132524939.1">
    <property type="nucleotide sequence ID" value="NZ_SMFV01000001.1"/>
</dbReference>
<sequence length="276" mass="31483">MDDSFSILSLTAEEPCEEAKERGKEVEVKHFVFEDLLDTQEKLVCNCLAVNELFSVYHYLLRKDLRSLFSRKEELSLGCYLAYRGGSLFTFEDFNFKIHSLEEFSLLVEAVEVSSGSSFYFELCNLCELPERTPHEQDVILTLYATSLKRLPPSVHFDQIADENREILKLAVRGNEKATEKLERELGERETERLLAEFRTRPEELFDTCILSTQNLYSIIGIVTSVRKVSVLGKSLYSVGLFSEEVNLTVLAPTSVRVTDGDRIEVSGRMYGVAVF</sequence>
<dbReference type="Proteomes" id="UP000295777">
    <property type="component" value="Unassembled WGS sequence"/>
</dbReference>
<comment type="caution">
    <text evidence="1">The sequence shown here is derived from an EMBL/GenBank/DDBJ whole genome shotgun (WGS) entry which is preliminary data.</text>
</comment>
<protein>
    <submittedName>
        <fullName evidence="1">Uncharacterized protein</fullName>
    </submittedName>
</protein>
<reference evidence="1 2" key="1">
    <citation type="submission" date="2019-03" db="EMBL/GenBank/DDBJ databases">
        <title>Genomic Encyclopedia of Archaeal and Bacterial Type Strains, Phase II (KMG-II): from individual species to whole genera.</title>
        <authorList>
            <person name="Goeker M."/>
        </authorList>
    </citation>
    <scope>NUCLEOTIDE SEQUENCE [LARGE SCALE GENOMIC DNA]</scope>
    <source>
        <strain evidence="1 2">DSM 24425</strain>
    </source>
</reference>
<gene>
    <name evidence="1" type="ORF">CLV27_0219</name>
</gene>
<dbReference type="OrthoDB" id="12936at2"/>
<evidence type="ECO:0000313" key="1">
    <source>
        <dbReference type="EMBL" id="TCK06418.1"/>
    </source>
</evidence>
<organism evidence="1 2">
    <name type="scientific">Phorcysia thermohydrogeniphila</name>
    <dbReference type="NCBI Taxonomy" id="936138"/>
    <lineage>
        <taxon>Bacteria</taxon>
        <taxon>Pseudomonadati</taxon>
        <taxon>Aquificota</taxon>
        <taxon>Aquificia</taxon>
        <taxon>Desulfurobacteriales</taxon>
        <taxon>Desulfurobacteriaceae</taxon>
        <taxon>Phorcysia</taxon>
    </lineage>
</organism>